<organism evidence="1 2">
    <name type="scientific">Amycolatopsis bullii</name>
    <dbReference type="NCBI Taxonomy" id="941987"/>
    <lineage>
        <taxon>Bacteria</taxon>
        <taxon>Bacillati</taxon>
        <taxon>Actinomycetota</taxon>
        <taxon>Actinomycetes</taxon>
        <taxon>Pseudonocardiales</taxon>
        <taxon>Pseudonocardiaceae</taxon>
        <taxon>Amycolatopsis</taxon>
    </lineage>
</organism>
<reference evidence="2" key="1">
    <citation type="journal article" date="2019" name="Int. J. Syst. Evol. Microbiol.">
        <title>The Global Catalogue of Microorganisms (GCM) 10K type strain sequencing project: providing services to taxonomists for standard genome sequencing and annotation.</title>
        <authorList>
            <consortium name="The Broad Institute Genomics Platform"/>
            <consortium name="The Broad Institute Genome Sequencing Center for Infectious Disease"/>
            <person name="Wu L."/>
            <person name="Ma J."/>
        </authorList>
    </citation>
    <scope>NUCLEOTIDE SEQUENCE [LARGE SCALE GENOMIC DNA]</scope>
    <source>
        <strain evidence="2">CGMCC 4.7680</strain>
    </source>
</reference>
<evidence type="ECO:0008006" key="3">
    <source>
        <dbReference type="Google" id="ProtNLM"/>
    </source>
</evidence>
<dbReference type="EMBL" id="BNAW01000030">
    <property type="protein sequence ID" value="GHG29773.1"/>
    <property type="molecule type" value="Genomic_DNA"/>
</dbReference>
<dbReference type="Pfam" id="PF09954">
    <property type="entry name" value="DUF2188"/>
    <property type="match status" value="1"/>
</dbReference>
<evidence type="ECO:0000313" key="2">
    <source>
        <dbReference type="Proteomes" id="UP000649955"/>
    </source>
</evidence>
<gene>
    <name evidence="1" type="ORF">GCM10017567_56870</name>
</gene>
<name>A0ABQ3KIQ6_9PSEU</name>
<dbReference type="InterPro" id="IPR018691">
    <property type="entry name" value="DUF2188"/>
</dbReference>
<proteinExistence type="predicted"/>
<accession>A0ABQ3KIQ6</accession>
<comment type="caution">
    <text evidence="1">The sequence shown here is derived from an EMBL/GenBank/DDBJ whole genome shotgun (WGS) entry which is preliminary data.</text>
</comment>
<keyword evidence="2" id="KW-1185">Reference proteome</keyword>
<dbReference type="RefSeq" id="WP_229902962.1">
    <property type="nucleotide sequence ID" value="NZ_BNAW01000030.1"/>
</dbReference>
<evidence type="ECO:0000313" key="1">
    <source>
        <dbReference type="EMBL" id="GHG29773.1"/>
    </source>
</evidence>
<sequence>MKGDVETYHENGQWHNKIEGTTEMLGSHDTKAAAVEKGRELAREREVEHFIRNMDGTIGERNS</sequence>
<dbReference type="Proteomes" id="UP000649955">
    <property type="component" value="Unassembled WGS sequence"/>
</dbReference>
<protein>
    <recommendedName>
        <fullName evidence="3">DUF2188 domain-containing protein</fullName>
    </recommendedName>
</protein>